<dbReference type="Gene3D" id="3.40.50.150">
    <property type="entry name" value="Vaccinia Virus protein VP39"/>
    <property type="match status" value="1"/>
</dbReference>
<evidence type="ECO:0000256" key="2">
    <source>
        <dbReference type="ARBA" id="ARBA00022679"/>
    </source>
</evidence>
<dbReference type="Proteomes" id="UP000594638">
    <property type="component" value="Unassembled WGS sequence"/>
</dbReference>
<dbReference type="SUPFAM" id="SSF53335">
    <property type="entry name" value="S-adenosyl-L-methionine-dependent methyltransferases"/>
    <property type="match status" value="1"/>
</dbReference>
<keyword evidence="3" id="KW-0949">S-adenosyl-L-methionine</keyword>
<keyword evidence="6" id="KW-1185">Reference proteome</keyword>
<dbReference type="GO" id="GO:0032259">
    <property type="term" value="P:methylation"/>
    <property type="evidence" value="ECO:0007669"/>
    <property type="project" value="UniProtKB-KW"/>
</dbReference>
<gene>
    <name evidence="5" type="ORF">OLEA9_A031929</name>
</gene>
<accession>A0A8S0T0G0</accession>
<dbReference type="GO" id="GO:0008171">
    <property type="term" value="F:O-methyltransferase activity"/>
    <property type="evidence" value="ECO:0007669"/>
    <property type="project" value="InterPro"/>
</dbReference>
<dbReference type="OrthoDB" id="2410195at2759"/>
<proteinExistence type="predicted"/>
<evidence type="ECO:0000313" key="6">
    <source>
        <dbReference type="Proteomes" id="UP000594638"/>
    </source>
</evidence>
<reference evidence="5 6" key="1">
    <citation type="submission" date="2019-12" db="EMBL/GenBank/DDBJ databases">
        <authorList>
            <person name="Alioto T."/>
            <person name="Alioto T."/>
            <person name="Gomez Garrido J."/>
        </authorList>
    </citation>
    <scope>NUCLEOTIDE SEQUENCE [LARGE SCALE GENOMIC DNA]</scope>
</reference>
<feature type="domain" description="O-methyltransferase C-terminal" evidence="4">
    <location>
        <begin position="7"/>
        <end position="46"/>
    </location>
</feature>
<feature type="non-terminal residue" evidence="5">
    <location>
        <position position="52"/>
    </location>
</feature>
<keyword evidence="1" id="KW-0489">Methyltransferase</keyword>
<comment type="caution">
    <text evidence="5">The sequence shown here is derived from an EMBL/GenBank/DDBJ whole genome shotgun (WGS) entry which is preliminary data.</text>
</comment>
<evidence type="ECO:0000256" key="1">
    <source>
        <dbReference type="ARBA" id="ARBA00022603"/>
    </source>
</evidence>
<dbReference type="InterPro" id="IPR029063">
    <property type="entry name" value="SAM-dependent_MTases_sf"/>
</dbReference>
<dbReference type="InterPro" id="IPR001077">
    <property type="entry name" value="COMT_C"/>
</dbReference>
<organism evidence="5 6">
    <name type="scientific">Olea europaea subsp. europaea</name>
    <dbReference type="NCBI Taxonomy" id="158383"/>
    <lineage>
        <taxon>Eukaryota</taxon>
        <taxon>Viridiplantae</taxon>
        <taxon>Streptophyta</taxon>
        <taxon>Embryophyta</taxon>
        <taxon>Tracheophyta</taxon>
        <taxon>Spermatophyta</taxon>
        <taxon>Magnoliopsida</taxon>
        <taxon>eudicotyledons</taxon>
        <taxon>Gunneridae</taxon>
        <taxon>Pentapetalae</taxon>
        <taxon>asterids</taxon>
        <taxon>lamiids</taxon>
        <taxon>Lamiales</taxon>
        <taxon>Oleaceae</taxon>
        <taxon>Oleeae</taxon>
        <taxon>Olea</taxon>
    </lineage>
</organism>
<dbReference type="PROSITE" id="PS51683">
    <property type="entry name" value="SAM_OMT_II"/>
    <property type="match status" value="1"/>
</dbReference>
<evidence type="ECO:0000313" key="5">
    <source>
        <dbReference type="EMBL" id="CAA2997502.1"/>
    </source>
</evidence>
<dbReference type="AlphaFoldDB" id="A0A8S0T0G0"/>
<evidence type="ECO:0000259" key="4">
    <source>
        <dbReference type="Pfam" id="PF00891"/>
    </source>
</evidence>
<dbReference type="InterPro" id="IPR016461">
    <property type="entry name" value="COMT-like"/>
</dbReference>
<evidence type="ECO:0000256" key="3">
    <source>
        <dbReference type="ARBA" id="ARBA00022691"/>
    </source>
</evidence>
<sequence>MIVRNNKEDHQETETQLFYDLLMMVLNNGKERTEKEWEEVFFDAGHSGYKIA</sequence>
<keyword evidence="2" id="KW-0808">Transferase</keyword>
<protein>
    <submittedName>
        <fullName evidence="5">Trans-resveratrol di-O-methyltransferase-like</fullName>
    </submittedName>
</protein>
<dbReference type="EMBL" id="CACTIH010005558">
    <property type="protein sequence ID" value="CAA2997502.1"/>
    <property type="molecule type" value="Genomic_DNA"/>
</dbReference>
<name>A0A8S0T0G0_OLEEU</name>
<dbReference type="Pfam" id="PF00891">
    <property type="entry name" value="Methyltransf_2"/>
    <property type="match status" value="1"/>
</dbReference>